<keyword evidence="3" id="KW-0406">Ion transport</keyword>
<dbReference type="SUPFAM" id="SSF51430">
    <property type="entry name" value="NAD(P)-linked oxidoreductase"/>
    <property type="match status" value="1"/>
</dbReference>
<dbReference type="InterPro" id="IPR050523">
    <property type="entry name" value="AKR_Detox_Biosynth"/>
</dbReference>
<dbReference type="Proteomes" id="UP001319921">
    <property type="component" value="Chromosome"/>
</dbReference>
<reference evidence="3 4" key="1">
    <citation type="journal article" date="2022" name="Microbiol. Resour. Announc.">
        <title>Complete Genome Sequence of the Hyperthermophilic and Acidophilic Archaeon Saccharolobus caldissimus Strain HS-3T.</title>
        <authorList>
            <person name="Sakai H.D."/>
            <person name="Kurosawa N."/>
        </authorList>
    </citation>
    <scope>NUCLEOTIDE SEQUENCE [LARGE SCALE GENOMIC DNA]</scope>
    <source>
        <strain evidence="3 4">JCM32116</strain>
    </source>
</reference>
<evidence type="ECO:0000313" key="3">
    <source>
        <dbReference type="EMBL" id="BDC00013.1"/>
    </source>
</evidence>
<dbReference type="Pfam" id="PF00248">
    <property type="entry name" value="Aldo_ket_red"/>
    <property type="match status" value="1"/>
</dbReference>
<dbReference type="GO" id="GO:0034220">
    <property type="term" value="P:monoatomic ion transmembrane transport"/>
    <property type="evidence" value="ECO:0007669"/>
    <property type="project" value="UniProtKB-KW"/>
</dbReference>
<organism evidence="3 4">
    <name type="scientific">Saccharolobus caldissimus</name>
    <dbReference type="NCBI Taxonomy" id="1702097"/>
    <lineage>
        <taxon>Archaea</taxon>
        <taxon>Thermoproteota</taxon>
        <taxon>Thermoprotei</taxon>
        <taxon>Sulfolobales</taxon>
        <taxon>Sulfolobaceae</taxon>
        <taxon>Saccharolobus</taxon>
    </lineage>
</organism>
<keyword evidence="3" id="KW-0407">Ion channel</keyword>
<dbReference type="GeneID" id="68867752"/>
<keyword evidence="4" id="KW-1185">Reference proteome</keyword>
<feature type="domain" description="NADP-dependent oxidoreductase" evidence="2">
    <location>
        <begin position="16"/>
        <end position="339"/>
    </location>
</feature>
<keyword evidence="3" id="KW-0813">Transport</keyword>
<dbReference type="KEGG" id="scas:SACC_30290"/>
<evidence type="ECO:0000256" key="1">
    <source>
        <dbReference type="ARBA" id="ARBA00023002"/>
    </source>
</evidence>
<dbReference type="GO" id="GO:0016491">
    <property type="term" value="F:oxidoreductase activity"/>
    <property type="evidence" value="ECO:0007669"/>
    <property type="project" value="UniProtKB-KW"/>
</dbReference>
<evidence type="ECO:0000313" key="4">
    <source>
        <dbReference type="Proteomes" id="UP001319921"/>
    </source>
</evidence>
<gene>
    <name evidence="3" type="ORF">SACC_30290</name>
</gene>
<dbReference type="AlphaFoldDB" id="A0AAQ4CW31"/>
<dbReference type="InterPro" id="IPR023210">
    <property type="entry name" value="NADP_OxRdtase_dom"/>
</dbReference>
<name>A0AAQ4CW31_9CREN</name>
<dbReference type="PANTHER" id="PTHR43364">
    <property type="entry name" value="NADH-SPECIFIC METHYLGLYOXAL REDUCTASE-RELATED"/>
    <property type="match status" value="1"/>
</dbReference>
<dbReference type="PANTHER" id="PTHR43364:SF4">
    <property type="entry name" value="NAD(P)-LINKED OXIDOREDUCTASE SUPERFAMILY PROTEIN"/>
    <property type="match status" value="1"/>
</dbReference>
<sequence>MKYVKLGNSGLKVSQICIGTWHLPLLPEKDEYGVYKVDKETALKILKRAYDEGINFIDTANRYHGATQKTPLTHVGFAERVVGEFLSHVDRESVVVSTKVRGQMATWVNGEGLSRKHIMWQVRESLRRLNTSYIDLYFLHWPDYDTPKLETLRTLNNLVRNGLVYYLGISNHPAHDIVEFMELADKHNLEKFTTIQERYNLLDREIEKDKLVVAKKYDLALMAYSPLAEGFLTGKYVDFDKKTWKVETLTRGAIFDDIRNRYFNERNLKVLVGLYGFARERGLSLSQLAIAWLLRRGEELGVNIIPIVGVTRMEYLDDVLGSLNVNLSSDDMRRIDEILNGKI</sequence>
<accession>A0AAQ4CW31</accession>
<dbReference type="Gene3D" id="3.20.20.100">
    <property type="entry name" value="NADP-dependent oxidoreductase domain"/>
    <property type="match status" value="1"/>
</dbReference>
<dbReference type="RefSeq" id="WP_229570663.1">
    <property type="nucleotide sequence ID" value="NZ_AP025226.1"/>
</dbReference>
<dbReference type="CDD" id="cd19079">
    <property type="entry name" value="AKR_EcYajO-like"/>
    <property type="match status" value="1"/>
</dbReference>
<dbReference type="EMBL" id="AP025226">
    <property type="protein sequence ID" value="BDC00013.1"/>
    <property type="molecule type" value="Genomic_DNA"/>
</dbReference>
<protein>
    <submittedName>
        <fullName evidence="3">Voltage-gated potassium channel</fullName>
    </submittedName>
</protein>
<proteinExistence type="predicted"/>
<dbReference type="InterPro" id="IPR036812">
    <property type="entry name" value="NAD(P)_OxRdtase_dom_sf"/>
</dbReference>
<evidence type="ECO:0000259" key="2">
    <source>
        <dbReference type="Pfam" id="PF00248"/>
    </source>
</evidence>
<keyword evidence="1" id="KW-0560">Oxidoreductase</keyword>